<dbReference type="KEGG" id="kne:92184063"/>
<accession>A0AAW0YQN8</accession>
<protein>
    <submittedName>
        <fullName evidence="2">Uncharacterized protein</fullName>
    </submittedName>
</protein>
<dbReference type="AlphaFoldDB" id="A0AAW0YQN8"/>
<dbReference type="Proteomes" id="UP001388673">
    <property type="component" value="Unassembled WGS sequence"/>
</dbReference>
<reference evidence="2 3" key="1">
    <citation type="journal article" date="2024" name="bioRxiv">
        <title>Comparative genomics of Cryptococcus and Kwoniella reveals pathogenesis evolution and contrasting karyotype dynamics via intercentromeric recombination or chromosome fusion.</title>
        <authorList>
            <person name="Coelho M.A."/>
            <person name="David-Palma M."/>
            <person name="Shea T."/>
            <person name="Bowers K."/>
            <person name="McGinley-Smith S."/>
            <person name="Mohammad A.W."/>
            <person name="Gnirke A."/>
            <person name="Yurkov A.M."/>
            <person name="Nowrousian M."/>
            <person name="Sun S."/>
            <person name="Cuomo C.A."/>
            <person name="Heitman J."/>
        </authorList>
    </citation>
    <scope>NUCLEOTIDE SEQUENCE [LARGE SCALE GENOMIC DNA]</scope>
    <source>
        <strain evidence="2 3">CBS 13917</strain>
    </source>
</reference>
<evidence type="ECO:0000313" key="3">
    <source>
        <dbReference type="Proteomes" id="UP001388673"/>
    </source>
</evidence>
<gene>
    <name evidence="2" type="ORF">IAR55_006805</name>
</gene>
<dbReference type="EMBL" id="JBCAWK010000014">
    <property type="protein sequence ID" value="KAK8844012.1"/>
    <property type="molecule type" value="Genomic_DNA"/>
</dbReference>
<feature type="region of interest" description="Disordered" evidence="1">
    <location>
        <begin position="1"/>
        <end position="110"/>
    </location>
</feature>
<feature type="compositionally biased region" description="Polar residues" evidence="1">
    <location>
        <begin position="61"/>
        <end position="78"/>
    </location>
</feature>
<feature type="compositionally biased region" description="Polar residues" evidence="1">
    <location>
        <begin position="1"/>
        <end position="23"/>
    </location>
</feature>
<feature type="compositionally biased region" description="Low complexity" evidence="1">
    <location>
        <begin position="28"/>
        <end position="38"/>
    </location>
</feature>
<keyword evidence="3" id="KW-1185">Reference proteome</keyword>
<dbReference type="GeneID" id="92184063"/>
<sequence>MTKFCTYQSHTTKMNRPTSSGTHSEMHSPPTITPTSPTEKQTSVSAPSESSLSNRYPRVFSDNSSHLNQNASSTSTRSIRPRGLSPLTPAADRPQNTYSHTSHLHLPKSQPLSKALFARKADTPHAGTPFGGQKKGISQKIIVPTKSFRTTFELDLSSSELARRA</sequence>
<comment type="caution">
    <text evidence="2">The sequence shown here is derived from an EMBL/GenBank/DDBJ whole genome shotgun (WGS) entry which is preliminary data.</text>
</comment>
<evidence type="ECO:0000313" key="2">
    <source>
        <dbReference type="EMBL" id="KAK8844012.1"/>
    </source>
</evidence>
<evidence type="ECO:0000256" key="1">
    <source>
        <dbReference type="SAM" id="MobiDB-lite"/>
    </source>
</evidence>
<organism evidence="2 3">
    <name type="scientific">Kwoniella newhampshirensis</name>
    <dbReference type="NCBI Taxonomy" id="1651941"/>
    <lineage>
        <taxon>Eukaryota</taxon>
        <taxon>Fungi</taxon>
        <taxon>Dikarya</taxon>
        <taxon>Basidiomycota</taxon>
        <taxon>Agaricomycotina</taxon>
        <taxon>Tremellomycetes</taxon>
        <taxon>Tremellales</taxon>
        <taxon>Cryptococcaceae</taxon>
        <taxon>Kwoniella</taxon>
    </lineage>
</organism>
<proteinExistence type="predicted"/>
<dbReference type="RefSeq" id="XP_066799576.1">
    <property type="nucleotide sequence ID" value="XM_066949884.1"/>
</dbReference>
<name>A0AAW0YQN8_9TREE</name>
<feature type="compositionally biased region" description="Polar residues" evidence="1">
    <location>
        <begin position="39"/>
        <end position="54"/>
    </location>
</feature>